<feature type="region of interest" description="Disordered" evidence="1">
    <location>
        <begin position="336"/>
        <end position="361"/>
    </location>
</feature>
<dbReference type="Gene3D" id="3.40.50.150">
    <property type="entry name" value="Vaccinia Virus protein VP39"/>
    <property type="match status" value="1"/>
</dbReference>
<dbReference type="STRING" id="90262.A0A1X2IQ88"/>
<protein>
    <submittedName>
        <fullName evidence="3">S-adenosyl-L-methionine-dependent methyltransferase</fullName>
    </submittedName>
</protein>
<evidence type="ECO:0000313" key="4">
    <source>
        <dbReference type="Proteomes" id="UP000193560"/>
    </source>
</evidence>
<dbReference type="GO" id="GO:0008168">
    <property type="term" value="F:methyltransferase activity"/>
    <property type="evidence" value="ECO:0007669"/>
    <property type="project" value="UniProtKB-KW"/>
</dbReference>
<dbReference type="AlphaFoldDB" id="A0A1X2IQ88"/>
<evidence type="ECO:0000256" key="1">
    <source>
        <dbReference type="SAM" id="MobiDB-lite"/>
    </source>
</evidence>
<feature type="compositionally biased region" description="Low complexity" evidence="1">
    <location>
        <begin position="1"/>
        <end position="25"/>
    </location>
</feature>
<gene>
    <name evidence="3" type="ORF">BCR42DRAFT_408807</name>
</gene>
<dbReference type="EMBL" id="MCGE01000006">
    <property type="protein sequence ID" value="ORZ20449.1"/>
    <property type="molecule type" value="Genomic_DNA"/>
</dbReference>
<name>A0A1X2IQ88_9FUNG</name>
<keyword evidence="3" id="KW-0808">Transferase</keyword>
<feature type="compositionally biased region" description="Basic and acidic residues" evidence="1">
    <location>
        <begin position="32"/>
        <end position="42"/>
    </location>
</feature>
<feature type="domain" description="Methyltransferase" evidence="2">
    <location>
        <begin position="113"/>
        <end position="203"/>
    </location>
</feature>
<dbReference type="OrthoDB" id="2013972at2759"/>
<dbReference type="GO" id="GO:0032259">
    <property type="term" value="P:methylation"/>
    <property type="evidence" value="ECO:0007669"/>
    <property type="project" value="UniProtKB-KW"/>
</dbReference>
<dbReference type="CDD" id="cd02440">
    <property type="entry name" value="AdoMet_MTases"/>
    <property type="match status" value="1"/>
</dbReference>
<organism evidence="3 4">
    <name type="scientific">Absidia repens</name>
    <dbReference type="NCBI Taxonomy" id="90262"/>
    <lineage>
        <taxon>Eukaryota</taxon>
        <taxon>Fungi</taxon>
        <taxon>Fungi incertae sedis</taxon>
        <taxon>Mucoromycota</taxon>
        <taxon>Mucoromycotina</taxon>
        <taxon>Mucoromycetes</taxon>
        <taxon>Mucorales</taxon>
        <taxon>Cunninghamellaceae</taxon>
        <taxon>Absidia</taxon>
    </lineage>
</organism>
<dbReference type="PANTHER" id="PTHR43591">
    <property type="entry name" value="METHYLTRANSFERASE"/>
    <property type="match status" value="1"/>
</dbReference>
<dbReference type="InterPro" id="IPR041698">
    <property type="entry name" value="Methyltransf_25"/>
</dbReference>
<sequence length="361" mass="41446">MIPFSSYFKKSKTTTTSTLASKTGSQSNGSSKSDDKHQLVEDEVTEAKFPKLGYEYIEGRQYKQQTETGGSSILPCDDEEIERLEVIHLLHKYLFGTYFTAPVEEQLKQGARVLQICCGPAWWTKELAKLYPNSEYIGIDDILYPITNPPTNCHFQITDYTKDLPFEDNTFDFVVQREARFRHSKESWEKVISEAIRVTKPGGYLEFIESGPDINDIGPNLSLWLMRVTVSVQTRKMVNRIGVELEELFAKSNQVTIYESTHRSAPIGWLGRVGDLMMDCLQRFSDSLKPRLCEDWSMPMTKYDTNFKFVLSECQEFKSWTNFYCVVSRKNESFPTIEEENEPNTSMDDSLNTRDVGGESS</sequence>
<keyword evidence="4" id="KW-1185">Reference proteome</keyword>
<reference evidence="3 4" key="1">
    <citation type="submission" date="2016-07" db="EMBL/GenBank/DDBJ databases">
        <title>Pervasive Adenine N6-methylation of Active Genes in Fungi.</title>
        <authorList>
            <consortium name="DOE Joint Genome Institute"/>
            <person name="Mondo S.J."/>
            <person name="Dannebaum R.O."/>
            <person name="Kuo R.C."/>
            <person name="Labutti K."/>
            <person name="Haridas S."/>
            <person name="Kuo A."/>
            <person name="Salamov A."/>
            <person name="Ahrendt S.R."/>
            <person name="Lipzen A."/>
            <person name="Sullivan W."/>
            <person name="Andreopoulos W.B."/>
            <person name="Clum A."/>
            <person name="Lindquist E."/>
            <person name="Daum C."/>
            <person name="Ramamoorthy G.K."/>
            <person name="Gryganskyi A."/>
            <person name="Culley D."/>
            <person name="Magnuson J.K."/>
            <person name="James T.Y."/>
            <person name="O'Malley M.A."/>
            <person name="Stajich J.E."/>
            <person name="Spatafora J.W."/>
            <person name="Visel A."/>
            <person name="Grigoriev I.V."/>
        </authorList>
    </citation>
    <scope>NUCLEOTIDE SEQUENCE [LARGE SCALE GENOMIC DNA]</scope>
    <source>
        <strain evidence="3 4">NRRL 1336</strain>
    </source>
</reference>
<accession>A0A1X2IQ88</accession>
<dbReference type="InterPro" id="IPR029063">
    <property type="entry name" value="SAM-dependent_MTases_sf"/>
</dbReference>
<evidence type="ECO:0000313" key="3">
    <source>
        <dbReference type="EMBL" id="ORZ20449.1"/>
    </source>
</evidence>
<keyword evidence="3" id="KW-0489">Methyltransferase</keyword>
<dbReference type="PANTHER" id="PTHR43591:SF24">
    <property type="entry name" value="2-METHOXY-6-POLYPRENYL-1,4-BENZOQUINOL METHYLASE, MITOCHONDRIAL"/>
    <property type="match status" value="1"/>
</dbReference>
<comment type="caution">
    <text evidence="3">The sequence shown here is derived from an EMBL/GenBank/DDBJ whole genome shotgun (WGS) entry which is preliminary data.</text>
</comment>
<proteinExistence type="predicted"/>
<evidence type="ECO:0000259" key="2">
    <source>
        <dbReference type="Pfam" id="PF13649"/>
    </source>
</evidence>
<dbReference type="SUPFAM" id="SSF53335">
    <property type="entry name" value="S-adenosyl-L-methionine-dependent methyltransferases"/>
    <property type="match status" value="1"/>
</dbReference>
<feature type="region of interest" description="Disordered" evidence="1">
    <location>
        <begin position="1"/>
        <end position="42"/>
    </location>
</feature>
<dbReference type="Pfam" id="PF13649">
    <property type="entry name" value="Methyltransf_25"/>
    <property type="match status" value="1"/>
</dbReference>
<dbReference type="Proteomes" id="UP000193560">
    <property type="component" value="Unassembled WGS sequence"/>
</dbReference>